<evidence type="ECO:0000313" key="44">
    <source>
        <dbReference type="Proteomes" id="UP000286113"/>
    </source>
</evidence>
<evidence type="ECO:0000313" key="5">
    <source>
        <dbReference type="EMBL" id="MCW4131726.1"/>
    </source>
</evidence>
<evidence type="ECO:0000313" key="27">
    <source>
        <dbReference type="EMBL" id="MCW4166381.1"/>
    </source>
</evidence>
<evidence type="ECO:0000313" key="25">
    <source>
        <dbReference type="EMBL" id="MCW4164978.1"/>
    </source>
</evidence>
<evidence type="ECO:0000313" key="19">
    <source>
        <dbReference type="EMBL" id="MCW4156241.1"/>
    </source>
</evidence>
<reference evidence="32 45" key="2">
    <citation type="submission" date="2019-09" db="EMBL/GenBank/DDBJ databases">
        <title>Distinct polysaccharide growth profiles of human intestinal Prevotella copri isolates.</title>
        <authorList>
            <person name="Fehlner-Peach H."/>
            <person name="Magnabosco C."/>
            <person name="Raghavan V."/>
            <person name="Scher J.U."/>
            <person name="Tett A."/>
            <person name="Cox L.M."/>
            <person name="Gottsegen C."/>
            <person name="Watters A."/>
            <person name="Wiltshire- Gordon J.D."/>
            <person name="Segata N."/>
            <person name="Bonneau R."/>
            <person name="Littman D.R."/>
        </authorList>
    </citation>
    <scope>NUCLEOTIDE SEQUENCE [LARGE SCALE GENOMIC DNA]</scope>
    <source>
        <strain evidence="45">iK21513</strain>
        <strain evidence="32">IK21513</strain>
    </source>
</reference>
<dbReference type="EMBL" id="JAPDUM010000001">
    <property type="protein sequence ID" value="MCW4165256.1"/>
    <property type="molecule type" value="Genomic_DNA"/>
</dbReference>
<dbReference type="EMBL" id="JANDWU010000083">
    <property type="protein sequence ID" value="MCP9550998.1"/>
    <property type="molecule type" value="Genomic_DNA"/>
</dbReference>
<dbReference type="EMBL" id="JAPDUM010000001">
    <property type="protein sequence ID" value="MCW4164231.1"/>
    <property type="molecule type" value="Genomic_DNA"/>
</dbReference>
<dbReference type="EMBL" id="VZCY01000070">
    <property type="protein sequence ID" value="MQN09973.1"/>
    <property type="molecule type" value="Genomic_DNA"/>
</dbReference>
<dbReference type="EMBL" id="JAPDVG010000001">
    <property type="protein sequence ID" value="MCW4132053.1"/>
    <property type="molecule type" value="Genomic_DNA"/>
</dbReference>
<dbReference type="EMBL" id="VZCY01000044">
    <property type="protein sequence ID" value="MQN09361.1"/>
    <property type="molecule type" value="Genomic_DNA"/>
</dbReference>
<dbReference type="Proteomes" id="UP001196765">
    <property type="component" value="Unassembled WGS sequence"/>
</dbReference>
<evidence type="ECO:0000313" key="26">
    <source>
        <dbReference type="EMBL" id="MCW4165256.1"/>
    </source>
</evidence>
<dbReference type="EMBL" id="JAPDVH010000002">
    <property type="protein sequence ID" value="MCW4157130.1"/>
    <property type="molecule type" value="Genomic_DNA"/>
</dbReference>
<evidence type="ECO:0000313" key="34">
    <source>
        <dbReference type="EMBL" id="MQN09973.1"/>
    </source>
</evidence>
<evidence type="ECO:0000313" key="29">
    <source>
        <dbReference type="EMBL" id="MQN09230.1"/>
    </source>
</evidence>
<reference evidence="2" key="4">
    <citation type="submission" date="2022-07" db="EMBL/GenBank/DDBJ databases">
        <title>Prevotella copri.</title>
        <authorList>
            <person name="Yang C."/>
        </authorList>
    </citation>
    <scope>NUCLEOTIDE SEQUENCE</scope>
    <source>
        <strain evidence="2">HF1805</strain>
    </source>
</reference>
<dbReference type="EMBL" id="JAPDVD010000003">
    <property type="protein sequence ID" value="MCW4139039.1"/>
    <property type="molecule type" value="Genomic_DNA"/>
</dbReference>
<evidence type="ECO:0000313" key="22">
    <source>
        <dbReference type="EMBL" id="MCW4157146.1"/>
    </source>
</evidence>
<dbReference type="Pfam" id="PF05717">
    <property type="entry name" value="TnpB_IS66"/>
    <property type="match status" value="1"/>
</dbReference>
<dbReference type="EMBL" id="JAPDUM010000001">
    <property type="protein sequence ID" value="MCW4163796.1"/>
    <property type="molecule type" value="Genomic_DNA"/>
</dbReference>
<name>A0A174Y085_9BACT</name>
<evidence type="ECO:0000313" key="2">
    <source>
        <dbReference type="EMBL" id="MCP9550998.1"/>
    </source>
</evidence>
<dbReference type="EMBL" id="JAPDVG010000001">
    <property type="protein sequence ID" value="MCW4130946.1"/>
    <property type="molecule type" value="Genomic_DNA"/>
</dbReference>
<evidence type="ECO:0000313" key="32">
    <source>
        <dbReference type="EMBL" id="MQN09495.1"/>
    </source>
</evidence>
<evidence type="ECO:0000313" key="30">
    <source>
        <dbReference type="EMBL" id="MQN09320.1"/>
    </source>
</evidence>
<dbReference type="EMBL" id="JAPDVG010000001">
    <property type="protein sequence ID" value="MCW4132710.1"/>
    <property type="molecule type" value="Genomic_DNA"/>
</dbReference>
<evidence type="ECO:0000313" key="23">
    <source>
        <dbReference type="EMBL" id="MCW4163796.1"/>
    </source>
</evidence>
<dbReference type="EMBL" id="QRKB01000033">
    <property type="protein sequence ID" value="RHH79360.1"/>
    <property type="molecule type" value="Genomic_DNA"/>
</dbReference>
<dbReference type="Proteomes" id="UP001205506">
    <property type="component" value="Unassembled WGS sequence"/>
</dbReference>
<dbReference type="EMBL" id="JAPDVD010000001">
    <property type="protein sequence ID" value="MCW4137553.1"/>
    <property type="molecule type" value="Genomic_DNA"/>
</dbReference>
<dbReference type="EMBL" id="QRVN01000108">
    <property type="protein sequence ID" value="RGS43578.1"/>
    <property type="molecule type" value="Genomic_DNA"/>
</dbReference>
<evidence type="ECO:0000313" key="8">
    <source>
        <dbReference type="EMBL" id="MCW4132710.1"/>
    </source>
</evidence>
<evidence type="ECO:0000313" key="3">
    <source>
        <dbReference type="EMBL" id="MCW4130299.1"/>
    </source>
</evidence>
<dbReference type="EMBL" id="JAPDVD010000001">
    <property type="protein sequence ID" value="MCW4138607.1"/>
    <property type="molecule type" value="Genomic_DNA"/>
</dbReference>
<dbReference type="EMBL" id="JAPDVH010000001">
    <property type="protein sequence ID" value="MCW4155627.1"/>
    <property type="molecule type" value="Genomic_DNA"/>
</dbReference>
<evidence type="ECO:0000313" key="21">
    <source>
        <dbReference type="EMBL" id="MCW4157130.1"/>
    </source>
</evidence>
<dbReference type="EMBL" id="JAPDVD010000001">
    <property type="protein sequence ID" value="MCW4136360.1"/>
    <property type="molecule type" value="Genomic_DNA"/>
</dbReference>
<dbReference type="EMBL" id="JAPDVH010000001">
    <property type="protein sequence ID" value="MCW4156241.1"/>
    <property type="molecule type" value="Genomic_DNA"/>
</dbReference>
<accession>A0A174Y085</accession>
<dbReference type="EMBL" id="JAPDUM010000002">
    <property type="protein sequence ID" value="MCW4166381.1"/>
    <property type="molecule type" value="Genomic_DNA"/>
</dbReference>
<evidence type="ECO:0000313" key="40">
    <source>
        <dbReference type="EMBL" id="RHK43487.1"/>
    </source>
</evidence>
<dbReference type="EMBL" id="JAPDVG010000001">
    <property type="protein sequence ID" value="MCW4132468.1"/>
    <property type="molecule type" value="Genomic_DNA"/>
</dbReference>
<dbReference type="PANTHER" id="PTHR36455:SF1">
    <property type="entry name" value="BLR8292 PROTEIN"/>
    <property type="match status" value="1"/>
</dbReference>
<dbReference type="Proteomes" id="UP000284548">
    <property type="component" value="Unassembled WGS sequence"/>
</dbReference>
<evidence type="ECO:0000313" key="12">
    <source>
        <dbReference type="EMBL" id="MCW4138372.1"/>
    </source>
</evidence>
<evidence type="ECO:0000313" key="37">
    <source>
        <dbReference type="EMBL" id="MQN11213.1"/>
    </source>
</evidence>
<dbReference type="EMBL" id="JAHOEI010000063">
    <property type="protein sequence ID" value="MBV3388643.1"/>
    <property type="molecule type" value="Genomic_DNA"/>
</dbReference>
<evidence type="ECO:0000313" key="31">
    <source>
        <dbReference type="EMBL" id="MQN09361.1"/>
    </source>
</evidence>
<dbReference type="EMBL" id="JAPDVD010000001">
    <property type="protein sequence ID" value="MCW4137556.1"/>
    <property type="molecule type" value="Genomic_DNA"/>
</dbReference>
<dbReference type="EMBL" id="JAPDUM010000003">
    <property type="protein sequence ID" value="MCW4166559.1"/>
    <property type="molecule type" value="Genomic_DNA"/>
</dbReference>
<dbReference type="Proteomes" id="UP000286113">
    <property type="component" value="Unassembled WGS sequence"/>
</dbReference>
<dbReference type="EMBL" id="VZCY01000031">
    <property type="protein sequence ID" value="MQN09230.1"/>
    <property type="molecule type" value="Genomic_DNA"/>
</dbReference>
<evidence type="ECO:0000313" key="39">
    <source>
        <dbReference type="EMBL" id="RHH79360.1"/>
    </source>
</evidence>
<evidence type="ECO:0000313" key="6">
    <source>
        <dbReference type="EMBL" id="MCW4132053.1"/>
    </source>
</evidence>
<dbReference type="PANTHER" id="PTHR36455">
    <property type="match status" value="1"/>
</dbReference>
<evidence type="ECO:0000313" key="15">
    <source>
        <dbReference type="EMBL" id="MCW4139033.1"/>
    </source>
</evidence>
<dbReference type="Proteomes" id="UP001209168">
    <property type="component" value="Unassembled WGS sequence"/>
</dbReference>
<evidence type="ECO:0000313" key="16">
    <source>
        <dbReference type="EMBL" id="MCW4139039.1"/>
    </source>
</evidence>
<evidence type="ECO:0000313" key="17">
    <source>
        <dbReference type="EMBL" id="MCW4155627.1"/>
    </source>
</evidence>
<evidence type="ECO:0000313" key="28">
    <source>
        <dbReference type="EMBL" id="MCW4166559.1"/>
    </source>
</evidence>
<reference evidence="1" key="3">
    <citation type="submission" date="2021-06" db="EMBL/GenBank/DDBJ databases">
        <title>Collection of gut derived symbiotic bacterial strains cultured from healthy donors.</title>
        <authorList>
            <person name="Lin H."/>
            <person name="Littmann E."/>
            <person name="Pamer E.G."/>
        </authorList>
    </citation>
    <scope>NUCLEOTIDE SEQUENCE</scope>
    <source>
        <strain evidence="1">MSK.21.74</strain>
    </source>
</reference>
<evidence type="ECO:0000313" key="45">
    <source>
        <dbReference type="Proteomes" id="UP000406735"/>
    </source>
</evidence>
<reference evidence="42 43" key="1">
    <citation type="submission" date="2018-08" db="EMBL/GenBank/DDBJ databases">
        <title>A genome reference for cultivated species of the human gut microbiota.</title>
        <authorList>
            <person name="Zou Y."/>
            <person name="Xue W."/>
            <person name="Luo G."/>
        </authorList>
    </citation>
    <scope>NUCLEOTIDE SEQUENCE [LARGE SCALE GENOMIC DNA]</scope>
    <source>
        <strain evidence="38 44">AF22-1</strain>
        <strain evidence="40 43">AF43-2</strain>
        <strain evidence="39 42">AM16-54</strain>
    </source>
</reference>
<comment type="caution">
    <text evidence="32">The sequence shown here is derived from an EMBL/GenBank/DDBJ whole genome shotgun (WGS) entry which is preliminary data.</text>
</comment>
<evidence type="ECO:0000313" key="36">
    <source>
        <dbReference type="EMBL" id="MQN10796.1"/>
    </source>
</evidence>
<organism evidence="32 45">
    <name type="scientific">Segatella copri</name>
    <dbReference type="NCBI Taxonomy" id="165179"/>
    <lineage>
        <taxon>Bacteria</taxon>
        <taxon>Pseudomonadati</taxon>
        <taxon>Bacteroidota</taxon>
        <taxon>Bacteroidia</taxon>
        <taxon>Bacteroidales</taxon>
        <taxon>Prevotellaceae</taxon>
        <taxon>Segatella</taxon>
    </lineage>
</organism>
<dbReference type="EMBL" id="VZCY01000041">
    <property type="protein sequence ID" value="MQN09320.1"/>
    <property type="molecule type" value="Genomic_DNA"/>
</dbReference>
<dbReference type="EMBL" id="JAPDUM010000001">
    <property type="protein sequence ID" value="MCW4164978.1"/>
    <property type="molecule type" value="Genomic_DNA"/>
</dbReference>
<evidence type="ECO:0000313" key="4">
    <source>
        <dbReference type="EMBL" id="MCW4130946.1"/>
    </source>
</evidence>
<protein>
    <submittedName>
        <fullName evidence="32">IS66 family insertion sequence element accessory protein TnpB</fullName>
    </submittedName>
    <submittedName>
        <fullName evidence="38">Transposase</fullName>
    </submittedName>
</protein>
<reference evidence="3" key="5">
    <citation type="submission" date="2022-11" db="EMBL/GenBank/DDBJ databases">
        <title>Genomic repertoires linked with pathogenic potency of arthritogenic Prevotella copri isolated from the gut of rheumatoid arthritis patients.</title>
        <authorList>
            <person name="Nii T."/>
            <person name="Maeda Y."/>
            <person name="Motooka D."/>
            <person name="Naito M."/>
            <person name="Matsumoto Y."/>
            <person name="Ogawa T."/>
            <person name="Oguro-Igashira E."/>
            <person name="Kishikawa T."/>
            <person name="Yamashita M."/>
            <person name="Koizumi S."/>
            <person name="Kurakawa T."/>
            <person name="Okumura R."/>
            <person name="Kayama H."/>
            <person name="Murakami M."/>
            <person name="Sakaguchi T."/>
            <person name="Das B."/>
            <person name="Nakamura S."/>
            <person name="Okada Y."/>
            <person name="Kumanogoh A."/>
            <person name="Takeda K."/>
        </authorList>
    </citation>
    <scope>NUCLEOTIDE SEQUENCE</scope>
    <source>
        <strain evidence="17">H012_8</strain>
        <strain evidence="3">H019-1</strain>
        <strain evidence="9">H105_2-2</strain>
        <strain evidence="23">RA-N001-16</strain>
    </source>
</reference>
<evidence type="ECO:0000313" key="1">
    <source>
        <dbReference type="EMBL" id="MBV3388643.1"/>
    </source>
</evidence>
<evidence type="ECO:0000313" key="7">
    <source>
        <dbReference type="EMBL" id="MCW4132468.1"/>
    </source>
</evidence>
<evidence type="ECO:0000313" key="14">
    <source>
        <dbReference type="EMBL" id="MCW4138610.1"/>
    </source>
</evidence>
<dbReference type="RefSeq" id="WP_117588063.1">
    <property type="nucleotide sequence ID" value="NZ_CATKVX010000001.1"/>
</dbReference>
<dbReference type="Proteomes" id="UP000406735">
    <property type="component" value="Unassembled WGS sequence"/>
</dbReference>
<dbReference type="EMBL" id="JAPDVH010000002">
    <property type="protein sequence ID" value="MCW4157146.1"/>
    <property type="molecule type" value="Genomic_DNA"/>
</dbReference>
<dbReference type="EMBL" id="JAPDVD010000001">
    <property type="protein sequence ID" value="MCW4138610.1"/>
    <property type="molecule type" value="Genomic_DNA"/>
</dbReference>
<dbReference type="EMBL" id="JAPDVD010000001">
    <property type="protein sequence ID" value="MCW4138372.1"/>
    <property type="molecule type" value="Genomic_DNA"/>
</dbReference>
<evidence type="ECO:0000313" key="20">
    <source>
        <dbReference type="EMBL" id="MCW4156601.1"/>
    </source>
</evidence>
<dbReference type="EMBL" id="QRNN01000172">
    <property type="protein sequence ID" value="RHK43487.1"/>
    <property type="molecule type" value="Genomic_DNA"/>
</dbReference>
<dbReference type="Proteomes" id="UP000284562">
    <property type="component" value="Unassembled WGS sequence"/>
</dbReference>
<evidence type="ECO:0000313" key="38">
    <source>
        <dbReference type="EMBL" id="RGS43578.1"/>
    </source>
</evidence>
<proteinExistence type="predicted"/>
<dbReference type="EMBL" id="JAPDVG010000001">
    <property type="protein sequence ID" value="MCW4131726.1"/>
    <property type="molecule type" value="Genomic_DNA"/>
</dbReference>
<evidence type="ECO:0000313" key="42">
    <source>
        <dbReference type="Proteomes" id="UP000284548"/>
    </source>
</evidence>
<dbReference type="NCBIfam" id="NF033819">
    <property type="entry name" value="IS66_TnpB"/>
    <property type="match status" value="1"/>
</dbReference>
<dbReference type="InterPro" id="IPR008878">
    <property type="entry name" value="Transposase_IS66_Orf2"/>
</dbReference>
<evidence type="ECO:0000313" key="10">
    <source>
        <dbReference type="EMBL" id="MCW4137553.1"/>
    </source>
</evidence>
<sequence>MFGLNENTQYYVCQRYVRMNMGINGLYQIVRTEMELPPLGGAVFIFFSKNRQQVKMLKWDGDGFLLYQKRLERGTFELPFFDPQSKQCKMPYKTLSAIMSGICLKSMRYRKRLNL</sequence>
<dbReference type="EMBL" id="VZCY01000122">
    <property type="protein sequence ID" value="MQN11213.1"/>
    <property type="molecule type" value="Genomic_DNA"/>
</dbReference>
<evidence type="ECO:0000313" key="9">
    <source>
        <dbReference type="EMBL" id="MCW4136360.1"/>
    </source>
</evidence>
<dbReference type="EMBL" id="VZCY01000050">
    <property type="protein sequence ID" value="MQN09495.1"/>
    <property type="molecule type" value="Genomic_DNA"/>
</dbReference>
<evidence type="ECO:0000313" key="33">
    <source>
        <dbReference type="EMBL" id="MQN09545.1"/>
    </source>
</evidence>
<evidence type="ECO:0000313" key="43">
    <source>
        <dbReference type="Proteomes" id="UP000284562"/>
    </source>
</evidence>
<dbReference type="EMBL" id="VZCY01000051">
    <property type="protein sequence ID" value="MQN09545.1"/>
    <property type="molecule type" value="Genomic_DNA"/>
</dbReference>
<dbReference type="EMBL" id="JAPDVH010000001">
    <property type="protein sequence ID" value="MCW4156015.1"/>
    <property type="molecule type" value="Genomic_DNA"/>
</dbReference>
<evidence type="ECO:0000313" key="41">
    <source>
        <dbReference type="EMBL" id="RHK43743.1"/>
    </source>
</evidence>
<evidence type="ECO:0000313" key="13">
    <source>
        <dbReference type="EMBL" id="MCW4138607.1"/>
    </source>
</evidence>
<dbReference type="EMBL" id="JAPDVG010000001">
    <property type="protein sequence ID" value="MCW4130299.1"/>
    <property type="molecule type" value="Genomic_DNA"/>
</dbReference>
<evidence type="ECO:0000313" key="24">
    <source>
        <dbReference type="EMBL" id="MCW4164231.1"/>
    </source>
</evidence>
<dbReference type="Proteomes" id="UP001209476">
    <property type="component" value="Unassembled WGS sequence"/>
</dbReference>
<evidence type="ECO:0000313" key="35">
    <source>
        <dbReference type="EMBL" id="MQN10116.1"/>
    </source>
</evidence>
<dbReference type="AlphaFoldDB" id="A0A174Y085"/>
<dbReference type="EMBL" id="VZCY01000081">
    <property type="protein sequence ID" value="MQN10116.1"/>
    <property type="molecule type" value="Genomic_DNA"/>
</dbReference>
<evidence type="ECO:0000313" key="18">
    <source>
        <dbReference type="EMBL" id="MCW4156015.1"/>
    </source>
</evidence>
<dbReference type="EMBL" id="JAPDVH010000001">
    <property type="protein sequence ID" value="MCW4156601.1"/>
    <property type="molecule type" value="Genomic_DNA"/>
</dbReference>
<dbReference type="EMBL" id="QRNN01000160">
    <property type="protein sequence ID" value="RHK43743.1"/>
    <property type="molecule type" value="Genomic_DNA"/>
</dbReference>
<dbReference type="EMBL" id="JAPDVD010000003">
    <property type="protein sequence ID" value="MCW4139033.1"/>
    <property type="molecule type" value="Genomic_DNA"/>
</dbReference>
<dbReference type="Proteomes" id="UP001208620">
    <property type="component" value="Unassembled WGS sequence"/>
</dbReference>
<evidence type="ECO:0000313" key="11">
    <source>
        <dbReference type="EMBL" id="MCW4137556.1"/>
    </source>
</evidence>
<dbReference type="EMBL" id="VZCY01000105">
    <property type="protein sequence ID" value="MQN10796.1"/>
    <property type="molecule type" value="Genomic_DNA"/>
</dbReference>
<dbReference type="Proteomes" id="UP001209417">
    <property type="component" value="Unassembled WGS sequence"/>
</dbReference>
<gene>
    <name evidence="32" type="primary">tnpB</name>
    <name evidence="41" type="ORF">DW064_15945</name>
    <name evidence="40" type="ORF">DW064_16040</name>
    <name evidence="39" type="ORF">DW192_12005</name>
    <name evidence="38" type="ORF">DWX90_16325</name>
    <name evidence="29" type="ORF">F7D97_04610</name>
    <name evidence="30" type="ORF">F7D97_05075</name>
    <name evidence="31" type="ORF">F7D97_05280</name>
    <name evidence="32" type="ORF">F7D97_06000</name>
    <name evidence="33" type="ORF">F7D97_06250</name>
    <name evidence="34" type="ORF">F7D97_08580</name>
    <name evidence="35" type="ORF">F7D97_09345</name>
    <name evidence="36" type="ORF">F7D97_12920</name>
    <name evidence="37" type="ORF">F7D97_15090</name>
    <name evidence="1" type="ORF">KSW82_12950</name>
    <name evidence="2" type="ORF">NNC68_16250</name>
    <name evidence="23" type="ORF">ONS98_00865</name>
    <name evidence="24" type="ORF">ONS98_03130</name>
    <name evidence="25" type="ORF">ONS98_07025</name>
    <name evidence="26" type="ORF">ONS98_08520</name>
    <name evidence="27" type="ORF">ONS98_14425</name>
    <name evidence="28" type="ORF">ONS98_15395</name>
    <name evidence="9" type="ORF">ONT01_00955</name>
    <name evidence="10" type="ORF">ONT01_07125</name>
    <name evidence="11" type="ORF">ONT01_07140</name>
    <name evidence="12" type="ORF">ONT01_11455</name>
    <name evidence="13" type="ORF">ONT01_12700</name>
    <name evidence="14" type="ORF">ONT01_12715</name>
    <name evidence="15" type="ORF">ONT01_14930</name>
    <name evidence="16" type="ORF">ONT01_14960</name>
    <name evidence="3" type="ORF">ONT19_01530</name>
    <name evidence="4" type="ORF">ONT19_04880</name>
    <name evidence="5" type="ORF">ONT19_08990</name>
    <name evidence="6" type="ORF">ONT19_10765</name>
    <name evidence="7" type="ORF">ONT19_12935</name>
    <name evidence="8" type="ORF">ONT19_14220</name>
    <name evidence="17" type="ORF">ONT23_08765</name>
    <name evidence="18" type="ORF">ONT23_10845</name>
    <name evidence="19" type="ORF">ONT23_12010</name>
    <name evidence="20" type="ORF">ONT23_13935</name>
    <name evidence="21" type="ORF">ONT23_16725</name>
    <name evidence="22" type="ORF">ONT23_16810</name>
</gene>